<proteinExistence type="predicted"/>
<organism evidence="1 2">
    <name type="scientific">Roseburia intestinalis</name>
    <dbReference type="NCBI Taxonomy" id="166486"/>
    <lineage>
        <taxon>Bacteria</taxon>
        <taxon>Bacillati</taxon>
        <taxon>Bacillota</taxon>
        <taxon>Clostridia</taxon>
        <taxon>Lachnospirales</taxon>
        <taxon>Lachnospiraceae</taxon>
        <taxon>Roseburia</taxon>
    </lineage>
</organism>
<evidence type="ECO:0000313" key="1">
    <source>
        <dbReference type="EMBL" id="CUN21927.1"/>
    </source>
</evidence>
<accession>A0A173V6M3</accession>
<dbReference type="OrthoDB" id="2064210at2"/>
<dbReference type="PaxDb" id="166486-ERS852572_02575"/>
<evidence type="ECO:0000313" key="2">
    <source>
        <dbReference type="Proteomes" id="UP000095350"/>
    </source>
</evidence>
<protein>
    <submittedName>
        <fullName evidence="1">Uncharacterized protein</fullName>
    </submittedName>
</protein>
<sequence length="59" mass="6962">MKDRQFHIYLDDEEYGQVLQALIALKNNLIAQGRYTDAVDDVLIKFTKARKKKMTVQYI</sequence>
<dbReference type="AlphaFoldDB" id="A0A173V6M3"/>
<dbReference type="Proteomes" id="UP000095350">
    <property type="component" value="Unassembled WGS sequence"/>
</dbReference>
<reference evidence="1 2" key="1">
    <citation type="submission" date="2015-09" db="EMBL/GenBank/DDBJ databases">
        <authorList>
            <consortium name="Pathogen Informatics"/>
        </authorList>
    </citation>
    <scope>NUCLEOTIDE SEQUENCE [LARGE SCALE GENOMIC DNA]</scope>
    <source>
        <strain evidence="1 2">2789STDY5834960</strain>
    </source>
</reference>
<name>A0A173V6M3_9FIRM</name>
<gene>
    <name evidence="1" type="ORF">ERS852572_02575</name>
</gene>
<dbReference type="EMBL" id="CYXZ01000019">
    <property type="protein sequence ID" value="CUN21927.1"/>
    <property type="molecule type" value="Genomic_DNA"/>
</dbReference>
<dbReference type="RefSeq" id="WP_055194971.1">
    <property type="nucleotide sequence ID" value="NZ_CABIYH010000019.1"/>
</dbReference>
<dbReference type="STRING" id="166486.ERS852572_02575"/>